<comment type="subcellular location">
    <subcellularLocation>
        <location evidence="1 7">Cell membrane</location>
        <topology evidence="1 7">Multi-pass membrane protein</topology>
    </subcellularLocation>
</comment>
<keyword evidence="3" id="KW-1003">Cell membrane</keyword>
<evidence type="ECO:0000313" key="9">
    <source>
        <dbReference type="EMBL" id="MBW3097205.1"/>
    </source>
</evidence>
<feature type="transmembrane region" description="Helical" evidence="7">
    <location>
        <begin position="57"/>
        <end position="85"/>
    </location>
</feature>
<feature type="transmembrane region" description="Helical" evidence="7">
    <location>
        <begin position="145"/>
        <end position="170"/>
    </location>
</feature>
<comment type="caution">
    <text evidence="9">The sequence shown here is derived from an EMBL/GenBank/DDBJ whole genome shotgun (WGS) entry which is preliminary data.</text>
</comment>
<dbReference type="PANTHER" id="PTHR30193:SF37">
    <property type="entry name" value="INNER MEMBRANE ABC TRANSPORTER PERMEASE PROTEIN YCJO"/>
    <property type="match status" value="1"/>
</dbReference>
<protein>
    <submittedName>
        <fullName evidence="9">Sugar ABC transporter permease</fullName>
    </submittedName>
</protein>
<keyword evidence="6 7" id="KW-0472">Membrane</keyword>
<dbReference type="PANTHER" id="PTHR30193">
    <property type="entry name" value="ABC TRANSPORTER PERMEASE PROTEIN"/>
    <property type="match status" value="1"/>
</dbReference>
<evidence type="ECO:0000256" key="5">
    <source>
        <dbReference type="ARBA" id="ARBA00022989"/>
    </source>
</evidence>
<comment type="similarity">
    <text evidence="7">Belongs to the binding-protein-dependent transport system permease family.</text>
</comment>
<name>A0ABS6WN35_9HYPH</name>
<dbReference type="InterPro" id="IPR000515">
    <property type="entry name" value="MetI-like"/>
</dbReference>
<dbReference type="CDD" id="cd06261">
    <property type="entry name" value="TM_PBP2"/>
    <property type="match status" value="1"/>
</dbReference>
<gene>
    <name evidence="9" type="ORF">KY465_07930</name>
</gene>
<evidence type="ECO:0000313" key="10">
    <source>
        <dbReference type="Proteomes" id="UP001430804"/>
    </source>
</evidence>
<dbReference type="Proteomes" id="UP001430804">
    <property type="component" value="Unassembled WGS sequence"/>
</dbReference>
<feature type="transmembrane region" description="Helical" evidence="7">
    <location>
        <begin position="97"/>
        <end position="117"/>
    </location>
</feature>
<evidence type="ECO:0000256" key="3">
    <source>
        <dbReference type="ARBA" id="ARBA00022475"/>
    </source>
</evidence>
<reference evidence="9" key="1">
    <citation type="submission" date="2021-07" db="EMBL/GenBank/DDBJ databases">
        <title>Pseudohoeflea marina sp. nov. a polyhydroxyalcanoate-producing bacterium.</title>
        <authorList>
            <person name="Zheng W."/>
            <person name="Yu S."/>
            <person name="Huang Y."/>
        </authorList>
    </citation>
    <scope>NUCLEOTIDE SEQUENCE</scope>
    <source>
        <strain evidence="9">DP4N28-3</strain>
    </source>
</reference>
<evidence type="ECO:0000259" key="8">
    <source>
        <dbReference type="PROSITE" id="PS50928"/>
    </source>
</evidence>
<evidence type="ECO:0000256" key="6">
    <source>
        <dbReference type="ARBA" id="ARBA00023136"/>
    </source>
</evidence>
<keyword evidence="4 7" id="KW-0812">Transmembrane</keyword>
<organism evidence="9 10">
    <name type="scientific">Pseudohoeflea coraliihabitans</name>
    <dbReference type="NCBI Taxonomy" id="2860393"/>
    <lineage>
        <taxon>Bacteria</taxon>
        <taxon>Pseudomonadati</taxon>
        <taxon>Pseudomonadota</taxon>
        <taxon>Alphaproteobacteria</taxon>
        <taxon>Hyphomicrobiales</taxon>
        <taxon>Rhizobiaceae</taxon>
        <taxon>Pseudohoeflea</taxon>
    </lineage>
</organism>
<evidence type="ECO:0000256" key="2">
    <source>
        <dbReference type="ARBA" id="ARBA00022448"/>
    </source>
</evidence>
<accession>A0ABS6WN35</accession>
<proteinExistence type="inferred from homology"/>
<dbReference type="RefSeq" id="WP_219201134.1">
    <property type="nucleotide sequence ID" value="NZ_JAHWQX010000002.1"/>
</dbReference>
<dbReference type="Pfam" id="PF00528">
    <property type="entry name" value="BPD_transp_1"/>
    <property type="match status" value="1"/>
</dbReference>
<feature type="domain" description="ABC transmembrane type-1" evidence="8">
    <location>
        <begin position="60"/>
        <end position="272"/>
    </location>
</feature>
<feature type="transmembrane region" description="Helical" evidence="7">
    <location>
        <begin position="204"/>
        <end position="225"/>
    </location>
</feature>
<keyword evidence="5 7" id="KW-1133">Transmembrane helix</keyword>
<sequence>MFPYVLILPASALVFAVALYPMFYAFHLSLHESALMVTGEFVGFENYWRLISDPASWWNMTASLIFVAGSVFLAVGLGLALALLLNQRIAFRTTFRTGILVPWVVSQVVAAMVWRWLLNADYGPVSMALLDLGLPRLDPLGDPRFAMAALILTNVWRSVAFPMILLLAALQGIPENLYRAARVDGVSWFTTLTRVTIPMLRPTLLVCVIVLTLSDFNIVALPLVLTGGGPLDSTDLISLRLYREAFTYFNMDTASAIAIILFFVNVLLTFAYLASMRGRR</sequence>
<feature type="transmembrane region" description="Helical" evidence="7">
    <location>
        <begin position="7"/>
        <end position="26"/>
    </location>
</feature>
<dbReference type="InterPro" id="IPR051393">
    <property type="entry name" value="ABC_transporter_permease"/>
</dbReference>
<evidence type="ECO:0000256" key="4">
    <source>
        <dbReference type="ARBA" id="ARBA00022692"/>
    </source>
</evidence>
<feature type="transmembrane region" description="Helical" evidence="7">
    <location>
        <begin position="245"/>
        <end position="274"/>
    </location>
</feature>
<keyword evidence="2 7" id="KW-0813">Transport</keyword>
<dbReference type="PROSITE" id="PS50928">
    <property type="entry name" value="ABC_TM1"/>
    <property type="match status" value="1"/>
</dbReference>
<dbReference type="EMBL" id="JAHWQX010000002">
    <property type="protein sequence ID" value="MBW3097205.1"/>
    <property type="molecule type" value="Genomic_DNA"/>
</dbReference>
<evidence type="ECO:0000256" key="1">
    <source>
        <dbReference type="ARBA" id="ARBA00004651"/>
    </source>
</evidence>
<keyword evidence="10" id="KW-1185">Reference proteome</keyword>
<evidence type="ECO:0000256" key="7">
    <source>
        <dbReference type="RuleBase" id="RU363032"/>
    </source>
</evidence>